<evidence type="ECO:0000313" key="3">
    <source>
        <dbReference type="Proteomes" id="UP000317238"/>
    </source>
</evidence>
<keyword evidence="1" id="KW-0732">Signal</keyword>
<dbReference type="Proteomes" id="UP000317238">
    <property type="component" value="Unassembled WGS sequence"/>
</dbReference>
<protein>
    <submittedName>
        <fullName evidence="2">Uncharacterized protein</fullName>
    </submittedName>
</protein>
<dbReference type="AlphaFoldDB" id="A0A5C5Y1Z7"/>
<evidence type="ECO:0000313" key="2">
    <source>
        <dbReference type="EMBL" id="TWT69637.1"/>
    </source>
</evidence>
<keyword evidence="3" id="KW-1185">Reference proteome</keyword>
<reference evidence="2 3" key="1">
    <citation type="submission" date="2019-02" db="EMBL/GenBank/DDBJ databases">
        <title>Deep-cultivation of Planctomycetes and their phenomic and genomic characterization uncovers novel biology.</title>
        <authorList>
            <person name="Wiegand S."/>
            <person name="Jogler M."/>
            <person name="Boedeker C."/>
            <person name="Pinto D."/>
            <person name="Vollmers J."/>
            <person name="Rivas-Marin E."/>
            <person name="Kohn T."/>
            <person name="Peeters S.H."/>
            <person name="Heuer A."/>
            <person name="Rast P."/>
            <person name="Oberbeckmann S."/>
            <person name="Bunk B."/>
            <person name="Jeske O."/>
            <person name="Meyerdierks A."/>
            <person name="Storesund J.E."/>
            <person name="Kallscheuer N."/>
            <person name="Luecker S."/>
            <person name="Lage O.M."/>
            <person name="Pohl T."/>
            <person name="Merkel B.J."/>
            <person name="Hornburger P."/>
            <person name="Mueller R.-W."/>
            <person name="Bruemmer F."/>
            <person name="Labrenz M."/>
            <person name="Spormann A.M."/>
            <person name="Op Den Camp H."/>
            <person name="Overmann J."/>
            <person name="Amann R."/>
            <person name="Jetten M.S.M."/>
            <person name="Mascher T."/>
            <person name="Medema M.H."/>
            <person name="Devos D.P."/>
            <person name="Kaster A.-K."/>
            <person name="Ovreas L."/>
            <person name="Rohde M."/>
            <person name="Galperin M.Y."/>
            <person name="Jogler C."/>
        </authorList>
    </citation>
    <scope>NUCLEOTIDE SEQUENCE [LARGE SCALE GENOMIC DNA]</scope>
    <source>
        <strain evidence="2 3">Pan14r</strain>
    </source>
</reference>
<dbReference type="RefSeq" id="WP_197203518.1">
    <property type="nucleotide sequence ID" value="NZ_SJPL01000001.1"/>
</dbReference>
<gene>
    <name evidence="2" type="ORF">Pan14r_19270</name>
</gene>
<feature type="signal peptide" evidence="1">
    <location>
        <begin position="1"/>
        <end position="16"/>
    </location>
</feature>
<dbReference type="EMBL" id="SJPL01000001">
    <property type="protein sequence ID" value="TWT69637.1"/>
    <property type="molecule type" value="Genomic_DNA"/>
</dbReference>
<evidence type="ECO:0000256" key="1">
    <source>
        <dbReference type="SAM" id="SignalP"/>
    </source>
</evidence>
<accession>A0A5C5Y1Z7</accession>
<sequence precursor="true">MRAWFLLVLMASGAGAQTPVNDAVMAGYLLAPNDRVPGEYDSGFSVYVSAWPLLEHYPGRRFQTGLFGTWMFPVFDPPVPRPLQAGVYTDIEGGLGWWRDTRFATATPKFIMGGVDLNFRRWANGPGAGKGRDWDEPKGKYGVVQLSNRLLWPPDGLNLAQGTRGEWFGYGYLPLPLTPQKETTAGKPVATGNRCWTLFLSAENFKGPVAFFAPYFWTQVLTEKPELEGKLLDSAAVNPNRALQMETQYVPAKIGTSEDGQTYARVAPVRYPVSGDGSTRVVQQIRSYRSLALWDEVRRWFDGGEVTDGSIDPDASVVHNFTGKGAATWRIYDGDTAKEDRALVDWNSIAQPSAFERDTFGYRWKAASKPDQGLTTLPDFFRLDEAEAGKKRWVAIAASEVPSETGLRTVRFEPFERPETEAYQTPEQPESEWKRPGPVAGPFLAFPGDGSEVTYYWYRFADQPAMLNADLTEAQRQLVQRRIEMLHQNWTPDRDYLPPQKSGDLAAIDGALVVTPPKGLEIGYVPIVTRQGQRSSTQN</sequence>
<name>A0A5C5Y1Z7_9PLAN</name>
<proteinExistence type="predicted"/>
<feature type="chain" id="PRO_5022846250" evidence="1">
    <location>
        <begin position="17"/>
        <end position="539"/>
    </location>
</feature>
<comment type="caution">
    <text evidence="2">The sequence shown here is derived from an EMBL/GenBank/DDBJ whole genome shotgun (WGS) entry which is preliminary data.</text>
</comment>
<organism evidence="2 3">
    <name type="scientific">Crateriforma conspicua</name>
    <dbReference type="NCBI Taxonomy" id="2527996"/>
    <lineage>
        <taxon>Bacteria</taxon>
        <taxon>Pseudomonadati</taxon>
        <taxon>Planctomycetota</taxon>
        <taxon>Planctomycetia</taxon>
        <taxon>Planctomycetales</taxon>
        <taxon>Planctomycetaceae</taxon>
        <taxon>Crateriforma</taxon>
    </lineage>
</organism>